<dbReference type="AlphaFoldDB" id="A0A9P0MQE0"/>
<dbReference type="EMBL" id="OV725081">
    <property type="protein sequence ID" value="CAH1401139.1"/>
    <property type="molecule type" value="Genomic_DNA"/>
</dbReference>
<proteinExistence type="predicted"/>
<evidence type="ECO:0000313" key="2">
    <source>
        <dbReference type="Proteomes" id="UP001152798"/>
    </source>
</evidence>
<evidence type="ECO:0000313" key="1">
    <source>
        <dbReference type="EMBL" id="CAH1401139.1"/>
    </source>
</evidence>
<name>A0A9P0MQE0_NEZVI</name>
<keyword evidence="2" id="KW-1185">Reference proteome</keyword>
<reference evidence="1" key="1">
    <citation type="submission" date="2022-01" db="EMBL/GenBank/DDBJ databases">
        <authorList>
            <person name="King R."/>
        </authorList>
    </citation>
    <scope>NUCLEOTIDE SEQUENCE</scope>
</reference>
<protein>
    <submittedName>
        <fullName evidence="1">Uncharacterized protein</fullName>
    </submittedName>
</protein>
<dbReference type="PROSITE" id="PS51257">
    <property type="entry name" value="PROKAR_LIPOPROTEIN"/>
    <property type="match status" value="1"/>
</dbReference>
<dbReference type="Proteomes" id="UP001152798">
    <property type="component" value="Chromosome 5"/>
</dbReference>
<accession>A0A9P0MQE0</accession>
<organism evidence="1 2">
    <name type="scientific">Nezara viridula</name>
    <name type="common">Southern green stink bug</name>
    <name type="synonym">Cimex viridulus</name>
    <dbReference type="NCBI Taxonomy" id="85310"/>
    <lineage>
        <taxon>Eukaryota</taxon>
        <taxon>Metazoa</taxon>
        <taxon>Ecdysozoa</taxon>
        <taxon>Arthropoda</taxon>
        <taxon>Hexapoda</taxon>
        <taxon>Insecta</taxon>
        <taxon>Pterygota</taxon>
        <taxon>Neoptera</taxon>
        <taxon>Paraneoptera</taxon>
        <taxon>Hemiptera</taxon>
        <taxon>Heteroptera</taxon>
        <taxon>Panheteroptera</taxon>
        <taxon>Pentatomomorpha</taxon>
        <taxon>Pentatomoidea</taxon>
        <taxon>Pentatomidae</taxon>
        <taxon>Pentatominae</taxon>
        <taxon>Nezara</taxon>
    </lineage>
</organism>
<gene>
    <name evidence="1" type="ORF">NEZAVI_LOCUS10223</name>
</gene>
<sequence>MFLYRCPSRLGRTPDVEDFTVVLAIHCSSTSCCTPTPSSSIWAIWSPIEATTTAVGGPWVKPPLLRQFDSGRNSLRGESV</sequence>